<sequence length="402" mass="46428">MGAKLLFSMPWCIGGDFNTVINASERRGGEFNKWSGRAFNNFILQAKVVDIPMQGAVFTWSNNRVEGSWARLDRFLVSPIMLSWFPNMMQTGHPRTISDHGAITLCVLKADWGPRPFRIDIAWLKDKELMAEVKKNLAERKVRGSSSCTLQTKLRVAKSNIKRWAVSRVKDVGNTKEIEDRLAKIDSQAARNGWSDLLRKERLGILSELWKALRLEEQCWKQRSKPEEIQIGVAYVFEDHYRNVLWSRPKIRSLPVKKLSRSESEYLEEKFSKEEVWVALTSCDGNKALGPDGFKENWSVICDDFMLFMEDFHRDGSIVKELNKTFIALIPKCVKPMTMKDFRPISLVGSFYKILAKVLANRMRKVINSVIGETQMAFVKSHQILDSFVVAEEIIHHWRKRK</sequence>
<dbReference type="PANTHER" id="PTHR46890">
    <property type="entry name" value="NON-LTR RETROLELEMENT REVERSE TRANSCRIPTASE-LIKE PROTEIN-RELATED"/>
    <property type="match status" value="1"/>
</dbReference>
<evidence type="ECO:0000313" key="1">
    <source>
        <dbReference type="EMBL" id="KAK3219978.1"/>
    </source>
</evidence>
<dbReference type="AlphaFoldDB" id="A0AAE0ALD5"/>
<gene>
    <name evidence="1" type="ORF">Dsin_013948</name>
</gene>
<organism evidence="1 2">
    <name type="scientific">Dipteronia sinensis</name>
    <dbReference type="NCBI Taxonomy" id="43782"/>
    <lineage>
        <taxon>Eukaryota</taxon>
        <taxon>Viridiplantae</taxon>
        <taxon>Streptophyta</taxon>
        <taxon>Embryophyta</taxon>
        <taxon>Tracheophyta</taxon>
        <taxon>Spermatophyta</taxon>
        <taxon>Magnoliopsida</taxon>
        <taxon>eudicotyledons</taxon>
        <taxon>Gunneridae</taxon>
        <taxon>Pentapetalae</taxon>
        <taxon>rosids</taxon>
        <taxon>malvids</taxon>
        <taxon>Sapindales</taxon>
        <taxon>Sapindaceae</taxon>
        <taxon>Hippocastanoideae</taxon>
        <taxon>Acereae</taxon>
        <taxon>Dipteronia</taxon>
    </lineage>
</organism>
<dbReference type="EMBL" id="JANJYJ010000004">
    <property type="protein sequence ID" value="KAK3219978.1"/>
    <property type="molecule type" value="Genomic_DNA"/>
</dbReference>
<protein>
    <recommendedName>
        <fullName evidence="3">Reverse transcriptase domain-containing protein</fullName>
    </recommendedName>
</protein>
<evidence type="ECO:0000313" key="2">
    <source>
        <dbReference type="Proteomes" id="UP001281410"/>
    </source>
</evidence>
<dbReference type="Gene3D" id="3.60.10.10">
    <property type="entry name" value="Endonuclease/exonuclease/phosphatase"/>
    <property type="match status" value="1"/>
</dbReference>
<name>A0AAE0ALD5_9ROSI</name>
<dbReference type="InterPro" id="IPR052343">
    <property type="entry name" value="Retrotransposon-Effector_Assoc"/>
</dbReference>
<dbReference type="PANTHER" id="PTHR46890:SF49">
    <property type="entry name" value="RNA-DIRECTED DNA POLYMERASE"/>
    <property type="match status" value="1"/>
</dbReference>
<keyword evidence="2" id="KW-1185">Reference proteome</keyword>
<dbReference type="Proteomes" id="UP001281410">
    <property type="component" value="Unassembled WGS sequence"/>
</dbReference>
<dbReference type="SUPFAM" id="SSF56219">
    <property type="entry name" value="DNase I-like"/>
    <property type="match status" value="1"/>
</dbReference>
<proteinExistence type="predicted"/>
<dbReference type="InterPro" id="IPR036691">
    <property type="entry name" value="Endo/exonu/phosph_ase_sf"/>
</dbReference>
<comment type="caution">
    <text evidence="1">The sequence shown here is derived from an EMBL/GenBank/DDBJ whole genome shotgun (WGS) entry which is preliminary data.</text>
</comment>
<accession>A0AAE0ALD5</accession>
<reference evidence="1" key="1">
    <citation type="journal article" date="2023" name="Plant J.">
        <title>Genome sequences and population genomics provide insights into the demographic history, inbreeding, and mutation load of two 'living fossil' tree species of Dipteronia.</title>
        <authorList>
            <person name="Feng Y."/>
            <person name="Comes H.P."/>
            <person name="Chen J."/>
            <person name="Zhu S."/>
            <person name="Lu R."/>
            <person name="Zhang X."/>
            <person name="Li P."/>
            <person name="Qiu J."/>
            <person name="Olsen K.M."/>
            <person name="Qiu Y."/>
        </authorList>
    </citation>
    <scope>NUCLEOTIDE SEQUENCE</scope>
    <source>
        <strain evidence="1">NBL</strain>
    </source>
</reference>
<evidence type="ECO:0008006" key="3">
    <source>
        <dbReference type="Google" id="ProtNLM"/>
    </source>
</evidence>